<keyword evidence="1" id="KW-0812">Transmembrane</keyword>
<feature type="transmembrane region" description="Helical" evidence="1">
    <location>
        <begin position="96"/>
        <end position="117"/>
    </location>
</feature>
<evidence type="ECO:0000313" key="2">
    <source>
        <dbReference type="EMBL" id="MBA4671809.1"/>
    </source>
</evidence>
<protein>
    <submittedName>
        <fullName evidence="2">Uncharacterized protein</fullName>
    </submittedName>
</protein>
<sequence length="124" mass="14204">MIHVIVLHTASLLKKSSNSISNIFNWSVRIGGTKCFEPSRPVLCPHLWRICMNWVEVITVESVTSIYHRSRNIPLLAHYPRHTCVLRKGHLGSPQCIPFPCISIGWFIVSIFIFYLGQDDRTSL</sequence>
<keyword evidence="1" id="KW-0472">Membrane</keyword>
<dbReference type="EMBL" id="GISG01252499">
    <property type="protein sequence ID" value="MBA4671809.1"/>
    <property type="molecule type" value="Transcribed_RNA"/>
</dbReference>
<evidence type="ECO:0000256" key="1">
    <source>
        <dbReference type="SAM" id="Phobius"/>
    </source>
</evidence>
<proteinExistence type="predicted"/>
<reference evidence="2" key="1">
    <citation type="journal article" date="2013" name="J. Plant Res.">
        <title>Effect of fungi and light on seed germination of three Opuntia species from semiarid lands of central Mexico.</title>
        <authorList>
            <person name="Delgado-Sanchez P."/>
            <person name="Jimenez-Bremont J.F."/>
            <person name="Guerrero-Gonzalez Mde L."/>
            <person name="Flores J."/>
        </authorList>
    </citation>
    <scope>NUCLEOTIDE SEQUENCE</scope>
    <source>
        <tissue evidence="2">Cladode</tissue>
    </source>
</reference>
<dbReference type="AlphaFoldDB" id="A0A7C9F238"/>
<keyword evidence="1" id="KW-1133">Transmembrane helix</keyword>
<accession>A0A7C9F238</accession>
<name>A0A7C9F238_OPUST</name>
<organism evidence="2">
    <name type="scientific">Opuntia streptacantha</name>
    <name type="common">Prickly pear cactus</name>
    <name type="synonym">Opuntia cardona</name>
    <dbReference type="NCBI Taxonomy" id="393608"/>
    <lineage>
        <taxon>Eukaryota</taxon>
        <taxon>Viridiplantae</taxon>
        <taxon>Streptophyta</taxon>
        <taxon>Embryophyta</taxon>
        <taxon>Tracheophyta</taxon>
        <taxon>Spermatophyta</taxon>
        <taxon>Magnoliopsida</taxon>
        <taxon>eudicotyledons</taxon>
        <taxon>Gunneridae</taxon>
        <taxon>Pentapetalae</taxon>
        <taxon>Caryophyllales</taxon>
        <taxon>Cactineae</taxon>
        <taxon>Cactaceae</taxon>
        <taxon>Opuntioideae</taxon>
        <taxon>Opuntia</taxon>
    </lineage>
</organism>
<reference evidence="2" key="2">
    <citation type="submission" date="2020-07" db="EMBL/GenBank/DDBJ databases">
        <authorList>
            <person name="Vera ALvarez R."/>
            <person name="Arias-Moreno D.M."/>
            <person name="Jimenez-Jacinto V."/>
            <person name="Jimenez-Bremont J.F."/>
            <person name="Swaminathan K."/>
            <person name="Moose S.P."/>
            <person name="Guerrero-Gonzalez M.L."/>
            <person name="Marino-Ramirez L."/>
            <person name="Landsman D."/>
            <person name="Rodriguez-Kessler M."/>
            <person name="Delgado-Sanchez P."/>
        </authorList>
    </citation>
    <scope>NUCLEOTIDE SEQUENCE</scope>
    <source>
        <tissue evidence="2">Cladode</tissue>
    </source>
</reference>